<proteinExistence type="predicted"/>
<accession>A0A2P2PQE2</accession>
<sequence length="55" mass="6488">MPNMKEKTPRVATIIDIFLTVIAIFPPKYLKKTREKEQEIEDGKELIQTEKEVKK</sequence>
<reference evidence="1" key="1">
    <citation type="submission" date="2018-02" db="EMBL/GenBank/DDBJ databases">
        <title>Rhizophora mucronata_Transcriptome.</title>
        <authorList>
            <person name="Meera S.P."/>
            <person name="Sreeshan A."/>
            <person name="Augustine A."/>
        </authorList>
    </citation>
    <scope>NUCLEOTIDE SEQUENCE</scope>
    <source>
        <tissue evidence="1">Leaf</tissue>
    </source>
</reference>
<protein>
    <submittedName>
        <fullName evidence="1">Uncharacterized protein MANES_03G000100</fullName>
    </submittedName>
</protein>
<name>A0A2P2PQE2_RHIMU</name>
<dbReference type="AlphaFoldDB" id="A0A2P2PQE2"/>
<dbReference type="EMBL" id="GGEC01076483">
    <property type="protein sequence ID" value="MBX56967.1"/>
    <property type="molecule type" value="Transcribed_RNA"/>
</dbReference>
<evidence type="ECO:0000313" key="1">
    <source>
        <dbReference type="EMBL" id="MBX56967.1"/>
    </source>
</evidence>
<organism evidence="1">
    <name type="scientific">Rhizophora mucronata</name>
    <name type="common">Asiatic mangrove</name>
    <dbReference type="NCBI Taxonomy" id="61149"/>
    <lineage>
        <taxon>Eukaryota</taxon>
        <taxon>Viridiplantae</taxon>
        <taxon>Streptophyta</taxon>
        <taxon>Embryophyta</taxon>
        <taxon>Tracheophyta</taxon>
        <taxon>Spermatophyta</taxon>
        <taxon>Magnoliopsida</taxon>
        <taxon>eudicotyledons</taxon>
        <taxon>Gunneridae</taxon>
        <taxon>Pentapetalae</taxon>
        <taxon>rosids</taxon>
        <taxon>fabids</taxon>
        <taxon>Malpighiales</taxon>
        <taxon>Rhizophoraceae</taxon>
        <taxon>Rhizophora</taxon>
    </lineage>
</organism>